<dbReference type="AlphaFoldDB" id="A0A2A9D2U5"/>
<dbReference type="Pfam" id="PF00005">
    <property type="entry name" value="ABC_tran"/>
    <property type="match status" value="1"/>
</dbReference>
<dbReference type="Gene3D" id="3.40.50.300">
    <property type="entry name" value="P-loop containing nucleotide triphosphate hydrolases"/>
    <property type="match status" value="1"/>
</dbReference>
<feature type="domain" description="ABC transporter" evidence="5">
    <location>
        <begin position="8"/>
        <end position="238"/>
    </location>
</feature>
<dbReference type="PANTHER" id="PTHR43335">
    <property type="entry name" value="ABC TRANSPORTER, ATP-BINDING PROTEIN"/>
    <property type="match status" value="1"/>
</dbReference>
<evidence type="ECO:0000256" key="2">
    <source>
        <dbReference type="ARBA" id="ARBA00022448"/>
    </source>
</evidence>
<organism evidence="6 7">
    <name type="scientific">Serinibacter salmoneus</name>
    <dbReference type="NCBI Taxonomy" id="556530"/>
    <lineage>
        <taxon>Bacteria</taxon>
        <taxon>Bacillati</taxon>
        <taxon>Actinomycetota</taxon>
        <taxon>Actinomycetes</taxon>
        <taxon>Micrococcales</taxon>
        <taxon>Beutenbergiaceae</taxon>
        <taxon>Serinibacter</taxon>
    </lineage>
</organism>
<comment type="similarity">
    <text evidence="1">Belongs to the ABC transporter superfamily.</text>
</comment>
<dbReference type="OrthoDB" id="9804819at2"/>
<dbReference type="SUPFAM" id="SSF52540">
    <property type="entry name" value="P-loop containing nucleoside triphosphate hydrolases"/>
    <property type="match status" value="1"/>
</dbReference>
<dbReference type="GO" id="GO:0016887">
    <property type="term" value="F:ATP hydrolysis activity"/>
    <property type="evidence" value="ECO:0007669"/>
    <property type="project" value="InterPro"/>
</dbReference>
<proteinExistence type="inferred from homology"/>
<dbReference type="CDD" id="cd03230">
    <property type="entry name" value="ABC_DR_subfamily_A"/>
    <property type="match status" value="1"/>
</dbReference>
<dbReference type="InterPro" id="IPR027417">
    <property type="entry name" value="P-loop_NTPase"/>
</dbReference>
<evidence type="ECO:0000313" key="6">
    <source>
        <dbReference type="EMBL" id="PFG20169.1"/>
    </source>
</evidence>
<comment type="caution">
    <text evidence="6">The sequence shown here is derived from an EMBL/GenBank/DDBJ whole genome shotgun (WGS) entry which is preliminary data.</text>
</comment>
<accession>A0A2A9D2U5</accession>
<sequence length="314" mass="32803">MSNGAPALEAVSLRRSFRSFVAVDDASLTLEAGKVTALIGPNGAGKTTLMLMLAGLLRPDAGSIRVRGHDPVTQGALARRELGWMPDAFGMWDSLTATEVLTTMAAAYRLPKAAGAARAAQLLEQVGLTAFAHTQAHVLSRGQKQRLGLARALVHSPSVLLLDEPTSGMDPGARIEARTMLRDLAASGVAILVSSHILVELEGMVDDAVFLSQGRTTAPPEIRTDIQPWRLVCLDGDAFATWAASMGLPIHPDPAPGAGGVPEGGCAVGLHLADQAQAATVLRDAITAGLPIAALAPAPRGLEHTYLEMQLETR</sequence>
<dbReference type="SMART" id="SM00382">
    <property type="entry name" value="AAA"/>
    <property type="match status" value="1"/>
</dbReference>
<protein>
    <submittedName>
        <fullName evidence="6">ABC-type multidrug transport system ATPase subunit</fullName>
    </submittedName>
</protein>
<name>A0A2A9D2U5_9MICO</name>
<dbReference type="InterPro" id="IPR003439">
    <property type="entry name" value="ABC_transporter-like_ATP-bd"/>
</dbReference>
<gene>
    <name evidence="6" type="ORF">ATL40_1756</name>
</gene>
<evidence type="ECO:0000256" key="4">
    <source>
        <dbReference type="ARBA" id="ARBA00022840"/>
    </source>
</evidence>
<evidence type="ECO:0000256" key="1">
    <source>
        <dbReference type="ARBA" id="ARBA00005417"/>
    </source>
</evidence>
<evidence type="ECO:0000256" key="3">
    <source>
        <dbReference type="ARBA" id="ARBA00022741"/>
    </source>
</evidence>
<keyword evidence="2" id="KW-0813">Transport</keyword>
<evidence type="ECO:0000313" key="7">
    <source>
        <dbReference type="Proteomes" id="UP000224915"/>
    </source>
</evidence>
<dbReference type="EMBL" id="PDJD01000001">
    <property type="protein sequence ID" value="PFG20169.1"/>
    <property type="molecule type" value="Genomic_DNA"/>
</dbReference>
<reference evidence="6 7" key="1">
    <citation type="submission" date="2017-10" db="EMBL/GenBank/DDBJ databases">
        <title>Sequencing the genomes of 1000 actinobacteria strains.</title>
        <authorList>
            <person name="Klenk H.-P."/>
        </authorList>
    </citation>
    <scope>NUCLEOTIDE SEQUENCE [LARGE SCALE GENOMIC DNA]</scope>
    <source>
        <strain evidence="6 7">DSM 21801</strain>
    </source>
</reference>
<dbReference type="PANTHER" id="PTHR43335:SF4">
    <property type="entry name" value="ABC TRANSPORTER, ATP-BINDING PROTEIN"/>
    <property type="match status" value="1"/>
</dbReference>
<dbReference type="GO" id="GO:0005524">
    <property type="term" value="F:ATP binding"/>
    <property type="evidence" value="ECO:0007669"/>
    <property type="project" value="UniProtKB-KW"/>
</dbReference>
<keyword evidence="7" id="KW-1185">Reference proteome</keyword>
<dbReference type="RefSeq" id="WP_098469193.1">
    <property type="nucleotide sequence ID" value="NZ_PDJD01000001.1"/>
</dbReference>
<dbReference type="PROSITE" id="PS50893">
    <property type="entry name" value="ABC_TRANSPORTER_2"/>
    <property type="match status" value="1"/>
</dbReference>
<dbReference type="Proteomes" id="UP000224915">
    <property type="component" value="Unassembled WGS sequence"/>
</dbReference>
<keyword evidence="4" id="KW-0067">ATP-binding</keyword>
<keyword evidence="3" id="KW-0547">Nucleotide-binding</keyword>
<evidence type="ECO:0000259" key="5">
    <source>
        <dbReference type="PROSITE" id="PS50893"/>
    </source>
</evidence>
<dbReference type="InterPro" id="IPR003593">
    <property type="entry name" value="AAA+_ATPase"/>
</dbReference>